<sequence>MFATLFGAGANAGTRPGPGFSALLEQHAVLGMLKQIVLAQRVPGDITQWDCDMDRGLLILGDGFKARPQMIGSGSAEKNSWLWPWANRLLGPPLKYQQDVLQLKALGEEQGIPEFTSKELQFGSRLQAEHLALIAAGICGRHGLVRTSSTLAYGTVHSWFTLSDMLPLTAAECHAGNLVAAIRRAAACCPVNQRRMVEHFFSQLELAAQPEPEALVVSLPEGGTLRLSFDRKERISAISLDGQSVPVAAPQ</sequence>
<dbReference type="Pfam" id="PF21813">
    <property type="entry name" value="DUF6882"/>
    <property type="match status" value="1"/>
</dbReference>
<name>A0A8J7G339_9NEIS</name>
<reference evidence="1 2" key="1">
    <citation type="submission" date="2020-10" db="EMBL/GenBank/DDBJ databases">
        <title>The genome sequence of Chitinilyticum litopenaei 4Y14.</title>
        <authorList>
            <person name="Liu Y."/>
        </authorList>
    </citation>
    <scope>NUCLEOTIDE SEQUENCE [LARGE SCALE GENOMIC DNA]</scope>
    <source>
        <strain evidence="1 2">4Y14</strain>
    </source>
</reference>
<dbReference type="Proteomes" id="UP000604481">
    <property type="component" value="Unassembled WGS sequence"/>
</dbReference>
<keyword evidence="2" id="KW-1185">Reference proteome</keyword>
<dbReference type="EMBL" id="JADFUA010000010">
    <property type="protein sequence ID" value="MBE9610478.1"/>
    <property type="molecule type" value="Genomic_DNA"/>
</dbReference>
<comment type="caution">
    <text evidence="1">The sequence shown here is derived from an EMBL/GenBank/DDBJ whole genome shotgun (WGS) entry which is preliminary data.</text>
</comment>
<gene>
    <name evidence="1" type="ORF">INR99_14145</name>
</gene>
<dbReference type="InterPro" id="IPR049249">
    <property type="entry name" value="DUF6882"/>
</dbReference>
<evidence type="ECO:0000313" key="1">
    <source>
        <dbReference type="EMBL" id="MBE9610478.1"/>
    </source>
</evidence>
<protein>
    <submittedName>
        <fullName evidence="1">Uncharacterized protein</fullName>
    </submittedName>
</protein>
<evidence type="ECO:0000313" key="2">
    <source>
        <dbReference type="Proteomes" id="UP000604481"/>
    </source>
</evidence>
<organism evidence="1 2">
    <name type="scientific">Chitinilyticum piscinae</name>
    <dbReference type="NCBI Taxonomy" id="2866724"/>
    <lineage>
        <taxon>Bacteria</taxon>
        <taxon>Pseudomonadati</taxon>
        <taxon>Pseudomonadota</taxon>
        <taxon>Betaproteobacteria</taxon>
        <taxon>Neisseriales</taxon>
        <taxon>Chitinibacteraceae</taxon>
        <taxon>Chitinilyticum</taxon>
    </lineage>
</organism>
<dbReference type="AlphaFoldDB" id="A0A8J7G339"/>
<proteinExistence type="predicted"/>
<accession>A0A8J7G339</accession>